<keyword evidence="3" id="KW-1185">Reference proteome</keyword>
<feature type="region of interest" description="Disordered" evidence="1">
    <location>
        <begin position="74"/>
        <end position="107"/>
    </location>
</feature>
<sequence length="190" mass="20546">MVAEEFNPGEGSFLKSPPMKALKPKLQLSLSPPLLALRRNLPSNHDDAVLILHMDGGKRPDIAIEAVRWPLASSLGEEEEQERCSPSSTGSSDATIDSPTMSPESRPAMPLAIDLKSLAANALSIAQAPALDALRNMEGPTQKRLSSRDVDRSTGLHQQQHMPGPLPRQREIMSQAPNPVLAPPIFSYTC</sequence>
<accession>A0ABR1RLM9</accession>
<reference evidence="2 3" key="1">
    <citation type="submission" date="2023-01" db="EMBL/GenBank/DDBJ databases">
        <title>Analysis of 21 Apiospora genomes using comparative genomics revels a genus with tremendous synthesis potential of carbohydrate active enzymes and secondary metabolites.</title>
        <authorList>
            <person name="Sorensen T."/>
        </authorList>
    </citation>
    <scope>NUCLEOTIDE SEQUENCE [LARGE SCALE GENOMIC DNA]</scope>
    <source>
        <strain evidence="2 3">CBS 20057</strain>
    </source>
</reference>
<evidence type="ECO:0000313" key="2">
    <source>
        <dbReference type="EMBL" id="KAK8013731.1"/>
    </source>
</evidence>
<gene>
    <name evidence="2" type="ORF">PG991_009324</name>
</gene>
<protein>
    <submittedName>
        <fullName evidence="2">Uncharacterized protein</fullName>
    </submittedName>
</protein>
<dbReference type="EMBL" id="JAQQWI010000013">
    <property type="protein sequence ID" value="KAK8013731.1"/>
    <property type="molecule type" value="Genomic_DNA"/>
</dbReference>
<evidence type="ECO:0000256" key="1">
    <source>
        <dbReference type="SAM" id="MobiDB-lite"/>
    </source>
</evidence>
<dbReference type="Proteomes" id="UP001396898">
    <property type="component" value="Unassembled WGS sequence"/>
</dbReference>
<feature type="compositionally biased region" description="Polar residues" evidence="1">
    <location>
        <begin position="84"/>
        <end position="103"/>
    </location>
</feature>
<comment type="caution">
    <text evidence="2">The sequence shown here is derived from an EMBL/GenBank/DDBJ whole genome shotgun (WGS) entry which is preliminary data.</text>
</comment>
<name>A0ABR1RLM9_9PEZI</name>
<evidence type="ECO:0000313" key="3">
    <source>
        <dbReference type="Proteomes" id="UP001396898"/>
    </source>
</evidence>
<organism evidence="2 3">
    <name type="scientific">Apiospora marii</name>
    <dbReference type="NCBI Taxonomy" id="335849"/>
    <lineage>
        <taxon>Eukaryota</taxon>
        <taxon>Fungi</taxon>
        <taxon>Dikarya</taxon>
        <taxon>Ascomycota</taxon>
        <taxon>Pezizomycotina</taxon>
        <taxon>Sordariomycetes</taxon>
        <taxon>Xylariomycetidae</taxon>
        <taxon>Amphisphaeriales</taxon>
        <taxon>Apiosporaceae</taxon>
        <taxon>Apiospora</taxon>
    </lineage>
</organism>
<feature type="region of interest" description="Disordered" evidence="1">
    <location>
        <begin position="134"/>
        <end position="166"/>
    </location>
</feature>
<proteinExistence type="predicted"/>